<dbReference type="PANTHER" id="PTHR45785:SF2">
    <property type="entry name" value="COMPLEMENT FACTOR H-RELATED"/>
    <property type="match status" value="1"/>
</dbReference>
<dbReference type="PROSITE" id="PS50923">
    <property type="entry name" value="SUSHI"/>
    <property type="match status" value="31"/>
</dbReference>
<sequence>MTTDGSYSLPTNGMDVNSVLSGSFISMKCNTGYTYGSGQLNITCVGTAWTTFPTCVSTSGATCVVDMTSTFNITNGYYTSQSLSFTSSTTATGSIQFACSQGYVLDPTIGASYTCNNGVWSTKPRCLMTGRCSYSALQTYISSATGLRTTTQQNLMAASADAVVVFNDSYIVLACANGYVNTGGSLNVTCLNNGSWTQFPSCILSTGSGSLTTTTIATSNGLPCTVDPNTSFNITNGYYTLSSLGYTSTTTATGWIQFTCMPGYILDPNIGALYNCNNGVWSTKPQCLITGRCSYTTLQNFIFSATGIQTTGQNRLMASSTDATIVFNDSYAVLACTTGYVNIGGSLNVTCLNNGSWTQFPNCVINSGSITTTTTSIPNQLSTTTIAPSTGAACSIDSTTFTVTNGYYASSTLSYTSATTVTGTIIFACASGYVLDPTVGASYTCNNGVWSTKPRCSITGRCSIATLQNFISTAAGLQIVDQKNLLASSQDTTVVFQNSFVIFSCASGYVNAGGNLNVTCLSTGSWTQFPSCVLNSGGGSLTTTTTAIPNQLSTTTVAPSTGAACNIDASTFTITNGYYANSALTYTSSTTATGSIQFACNVGYVLDTTVGAIYTCNNGVWSTKPRCSMTARCTFSTLQNFISTASGLQIVDQKNLLASAQDTTSVFVNSFIVFACASGYVNTGGSLNVTCLSTGSWSQFPSCVLNTGGITTTTVSGITTTTVTSSGGVPCTFDASTFTISNGYYVSSTLSYTSATTATGSIQFACNTGYALDTTVGATYTCNNGVWSTKPRCNITARCPFSTLQSFISTASGIQIVDQKNLLASAQDTSIVFVNSFIVFACASGYANTGGSLNVTCLSSGSWSQFPSCVFNNGGITTTTVSGITTTTVTSSGGVACTFDASTFTITNGYYVSSTLSYTSATTATGSIQFACNTGYALDTTVGATYTCNNGVWSTKPRCNITARCPFSTLQSFISTASGIQIVDQKNLLASAQDTSIVFVNSFIVFACASGYVNTGGSLNVTCLSTGSWSQFPSCVLNTGGITTTTTSAMVTTTVSTNTGTACAFDASTFTVTNGYYVSSSLTYTSATTATGSIQFACNTGYTLDSTVGAVYTCNNGVWSTKPRCNSTARCPFSNLQSFISTASGIQIVDQKNLLASAQDTTSVFVNSFIVFACASGYINAGGSLNVTCLSTGSWSQFPSCVLNTGGITTTTTSAMVTTTVSTNTGAACTFDASTFTVTNGYYVSSTLTYTSATTATGSIQFACNTGYALDTTVGATYNCNNGVWSTKPRCNITARCPFSTLQSFISTANGIQIVDQKNLVASAQDTTTVFVNSFIVFACASGYINVGGSLNVSCLSSGSWSQFPSCVFNNGAITTTTTLTTMTTTVGSNGGVGCTIDTTTFSITNGYYTSSSITYTTASTVTGSIQFACMPGYALDSTIGGTYTCMNGVWSTKPRCSVTGRCSFSTLQNFISTATGIQFTDQKNLLASAQDSSVMFANSFIVFTCASGYVNTGGSLNVTCLNTGLWSQFPNCVLNTSGITTTTTSAAITTTLSSSTGLGCTIDASTFTIANGYYSSSALTYTSATTAAGSIQFACIPGYALDATVGATYTCNSGIWSTKPRCSATGRCYLSTLQSFISTATGIQIVDQKNLLASTQDTSAVLANSFIVLACANGYTNTGGSLNVSCSSTGSWSQFPNCVVSSGSGVTTTTVTSNTGVGCPIDTSTFTINNGYYTSSSLKYTSATAATGSIQFSCMPGYNLDSMTGGTYTCTNGVWSTKPTCSITSRCTLTALQNFISTATGIQIVDQKNLMASSQETNAIFVNSYIVFACANGYINTGGSLNVTCLSNGSWTQFPNCVFSGGSGVTTTTVAGNTSVGCSIDATATFTVTNGYYVNSSLAYTSSSTATGWVRFTCIAGYTVDQTIGPLYTCTNGVWSTKPRCLTTGRCSYSALKTFISTATGIQVTSQNRLTTAPEDSNSVLSDSFIVLTCTSGFTNTGGSLNVTCLSTNSWTQFPNCVLGSGSGSITTTTLASNSGLACLIDASSFTVTNGYYTSTSLSYTSATTATGSIQFACVPGYTLDSTVGAVYTCNNGVWSTKPRCNMTARCSFTTLQNFLTSATGIQTTDQRNLVASTQDSSVVFVNSYIVLTCTNGYVNTGGSLNVTCLGTGSWSQFPSCVLNGGSGVITTTTTTTTTASTGLSCVVDASIFTITNGYYSSSALTYTSSTTATGWIQFTCSPGYVLDSTVGASYTCNNGIWSTKPRCLITGRCTYSALQSFISTATGVQTTNQSRLVAATQDTTAVLNGSYILLACVSGYTNIGGSLNITCLNNGSWSQFPNCVLNGGGGGVITTTTQATGNGVACTVDATTYTISNGYYVSSTLSYVSSTAATGSIQFACSSGYVLDSSIGATYTCTSGVWSKKPQCLMTGRCSYTLLKNFLSTASGLQATSQNRIVLSSQDSNAVLNDSYIVFTCASGYINVGGSLNVTCLSTGSWSQFPSCVLNNGAITTTTTLASSTGAACAIDASTFTITNGYYSSSALSYTSATTATGWIQFTCASGYSLDSGVGARYTCNNGIWSTKPRCIVNSQCSYSTLNNFVLSANTLKTTYDFRLTTVSQDTNAIVSGSYVVLACLDGYINTGGNLNVTCLSNGSWSQFPSCVRSTQSITTTVATGTGMYCSYDASRLIIANGYANSYSGIMSPTANLAVSGAYINYVCVSPYVLVGNSQITCTNGVWSTSPVCTSNASCSLSQLSSALVNVQVVSKSLFSATNGITVGSWIQVQCSSGFQYNSLSGPLNITCLATGSWTQFPICS</sequence>
<feature type="domain" description="Sushi" evidence="6">
    <location>
        <begin position="2430"/>
        <end position="2504"/>
    </location>
</feature>
<feature type="disulfide bond" evidence="5">
    <location>
        <begin position="2314"/>
        <end position="2341"/>
    </location>
</feature>
<feature type="disulfide bond" evidence="5">
    <location>
        <begin position="2558"/>
        <end position="2585"/>
    </location>
</feature>
<feature type="domain" description="Sushi" evidence="6">
    <location>
        <begin position="392"/>
        <end position="458"/>
    </location>
</feature>
<comment type="caution">
    <text evidence="7">The sequence shown here is derived from an EMBL/GenBank/DDBJ whole genome shotgun (WGS) entry which is preliminary data.</text>
</comment>
<protein>
    <recommendedName>
        <fullName evidence="6">Sushi domain-containing protein</fullName>
    </recommendedName>
</protein>
<evidence type="ECO:0000256" key="1">
    <source>
        <dbReference type="ARBA" id="ARBA00004328"/>
    </source>
</evidence>
<feature type="disulfide bond" evidence="5">
    <location>
        <begin position="1672"/>
        <end position="1699"/>
    </location>
</feature>
<feature type="domain" description="Sushi" evidence="6">
    <location>
        <begin position="2678"/>
        <end position="2745"/>
    </location>
</feature>
<feature type="domain" description="Sushi" evidence="6">
    <location>
        <begin position="1295"/>
        <end position="1369"/>
    </location>
</feature>
<feature type="disulfide bond" evidence="5">
    <location>
        <begin position="600"/>
        <end position="627"/>
    </location>
</feature>
<feature type="domain" description="Sushi" evidence="6">
    <location>
        <begin position="460"/>
        <end position="534"/>
    </location>
</feature>
<feature type="domain" description="Sushi" evidence="6">
    <location>
        <begin position="2589"/>
        <end position="2663"/>
    </location>
</feature>
<feature type="disulfide bond" evidence="5">
    <location>
        <begin position="766"/>
        <end position="793"/>
    </location>
</feature>
<dbReference type="SMART" id="SM00032">
    <property type="entry name" value="CCP"/>
    <property type="match status" value="35"/>
</dbReference>
<reference evidence="7" key="1">
    <citation type="submission" date="2021-02" db="EMBL/GenBank/DDBJ databases">
        <authorList>
            <person name="Nowell W R."/>
        </authorList>
    </citation>
    <scope>NUCLEOTIDE SEQUENCE</scope>
</reference>
<feature type="disulfide bond" evidence="5">
    <location>
        <begin position="1174"/>
        <end position="1201"/>
    </location>
</feature>
<feature type="domain" description="Sushi" evidence="6">
    <location>
        <begin position="1393"/>
        <end position="1459"/>
    </location>
</feature>
<dbReference type="InterPro" id="IPR000436">
    <property type="entry name" value="Sushi_SCR_CCP_dom"/>
</dbReference>
<dbReference type="InterPro" id="IPR035976">
    <property type="entry name" value="Sushi/SCR/CCP_sf"/>
</dbReference>
<dbReference type="InterPro" id="IPR051503">
    <property type="entry name" value="ComplSys_Reg/VirEntry_Med"/>
</dbReference>
<feature type="disulfide bond" evidence="5">
    <location>
        <begin position="99"/>
        <end position="126"/>
    </location>
</feature>
<feature type="domain" description="Sushi" evidence="6">
    <location>
        <begin position="1227"/>
        <end position="1293"/>
    </location>
</feature>
<feature type="domain" description="Sushi" evidence="6">
    <location>
        <begin position="1559"/>
        <end position="1625"/>
    </location>
</feature>
<feature type="domain" description="Sushi" evidence="6">
    <location>
        <begin position="2362"/>
        <end position="2428"/>
    </location>
</feature>
<dbReference type="EMBL" id="CAJNOJ010000035">
    <property type="protein sequence ID" value="CAF0909357.1"/>
    <property type="molecule type" value="Genomic_DNA"/>
</dbReference>
<gene>
    <name evidence="7" type="ORF">EDS130_LOCUS10192</name>
</gene>
<evidence type="ECO:0000256" key="5">
    <source>
        <dbReference type="PROSITE-ProRule" id="PRU00302"/>
    </source>
</evidence>
<name>A0A814A962_ADIRI</name>
<feature type="disulfide bond" evidence="5">
    <location>
        <begin position="2399"/>
        <end position="2426"/>
    </location>
</feature>
<feature type="domain" description="Sushi" evidence="6">
    <location>
        <begin position="2106"/>
        <end position="2180"/>
    </location>
</feature>
<keyword evidence="2 5" id="KW-0768">Sushi</keyword>
<organism evidence="7 8">
    <name type="scientific">Adineta ricciae</name>
    <name type="common">Rotifer</name>
    <dbReference type="NCBI Taxonomy" id="249248"/>
    <lineage>
        <taxon>Eukaryota</taxon>
        <taxon>Metazoa</taxon>
        <taxon>Spiralia</taxon>
        <taxon>Gnathifera</taxon>
        <taxon>Rotifera</taxon>
        <taxon>Eurotatoria</taxon>
        <taxon>Bdelloidea</taxon>
        <taxon>Adinetida</taxon>
        <taxon>Adinetidae</taxon>
        <taxon>Adineta</taxon>
    </lineage>
</organism>
<feature type="disulfide bond" evidence="5">
    <location>
        <begin position="2634"/>
        <end position="2661"/>
    </location>
</feature>
<feature type="domain" description="Sushi" evidence="6">
    <location>
        <begin position="2269"/>
        <end position="2343"/>
    </location>
</feature>
<feature type="disulfide bond" evidence="5">
    <location>
        <begin position="175"/>
        <end position="202"/>
    </location>
</feature>
<feature type="domain" description="Sushi" evidence="6">
    <location>
        <begin position="563"/>
        <end position="629"/>
    </location>
</feature>
<feature type="domain" description="Sushi" evidence="6">
    <location>
        <begin position="963"/>
        <end position="1037"/>
    </location>
</feature>
<feature type="domain" description="Sushi" evidence="6">
    <location>
        <begin position="2521"/>
        <end position="2587"/>
    </location>
</feature>
<dbReference type="Proteomes" id="UP000663852">
    <property type="component" value="Unassembled WGS sequence"/>
</dbReference>
<feature type="domain" description="Sushi" evidence="6">
    <location>
        <begin position="797"/>
        <end position="871"/>
    </location>
</feature>
<feature type="disulfide bond" evidence="5">
    <location>
        <begin position="1008"/>
        <end position="1035"/>
    </location>
</feature>
<feature type="disulfide bond" evidence="5">
    <location>
        <begin position="1506"/>
        <end position="1533"/>
    </location>
</feature>
<dbReference type="SUPFAM" id="SSF57535">
    <property type="entry name" value="Complement control module/SCR domain"/>
    <property type="match status" value="25"/>
</dbReference>
<comment type="subcellular location">
    <subcellularLocation>
        <location evidence="1">Virion</location>
    </subcellularLocation>
</comment>
<feature type="disulfide bond" evidence="5">
    <location>
        <begin position="1991"/>
        <end position="2018"/>
    </location>
</feature>
<keyword evidence="3" id="KW-0732">Signal</keyword>
<dbReference type="Gene3D" id="2.10.70.10">
    <property type="entry name" value="Complement Module, domain 1"/>
    <property type="match status" value="30"/>
</dbReference>
<feature type="domain" description="Sushi" evidence="6">
    <location>
        <begin position="1786"/>
        <end position="1860"/>
    </location>
</feature>
<feature type="disulfide bond" evidence="5">
    <location>
        <begin position="1831"/>
        <end position="1858"/>
    </location>
</feature>
<dbReference type="Pfam" id="PF00084">
    <property type="entry name" value="Sushi"/>
    <property type="match status" value="22"/>
</dbReference>
<feature type="disulfide bond" evidence="5">
    <location>
        <begin position="842"/>
        <end position="869"/>
    </location>
</feature>
<proteinExistence type="predicted"/>
<feature type="disulfide bond" evidence="5">
    <location>
        <begin position="505"/>
        <end position="532"/>
    </location>
</feature>
<feature type="domain" description="Sushi" evidence="6">
    <location>
        <begin position="1970"/>
        <end position="2020"/>
    </location>
</feature>
<feature type="domain" description="Sushi" evidence="6">
    <location>
        <begin position="631"/>
        <end position="705"/>
    </location>
</feature>
<feature type="domain" description="Sushi" evidence="6">
    <location>
        <begin position="2201"/>
        <end position="2267"/>
    </location>
</feature>
<feature type="domain" description="Sushi" evidence="6">
    <location>
        <begin position="130"/>
        <end position="204"/>
    </location>
</feature>
<feature type="disulfide bond" evidence="5">
    <location>
        <begin position="1430"/>
        <end position="1457"/>
    </location>
</feature>
<evidence type="ECO:0000256" key="4">
    <source>
        <dbReference type="ARBA" id="ARBA00023157"/>
    </source>
</evidence>
<feature type="disulfide bond" evidence="5">
    <location>
        <begin position="2151"/>
        <end position="2178"/>
    </location>
</feature>
<evidence type="ECO:0000256" key="2">
    <source>
        <dbReference type="ARBA" id="ARBA00022659"/>
    </source>
</evidence>
<feature type="disulfide bond" evidence="5">
    <location>
        <begin position="429"/>
        <end position="456"/>
    </location>
</feature>
<feature type="domain" description="Sushi" evidence="6">
    <location>
        <begin position="895"/>
        <end position="961"/>
    </location>
</feature>
<comment type="caution">
    <text evidence="5">Lacks conserved residue(s) required for the propagation of feature annotation.</text>
</comment>
<feature type="disulfide bond" evidence="5">
    <location>
        <begin position="1596"/>
        <end position="1623"/>
    </location>
</feature>
<dbReference type="OrthoDB" id="10051774at2759"/>
<feature type="domain" description="Sushi" evidence="6">
    <location>
        <begin position="2747"/>
        <end position="2815"/>
    </location>
</feature>
<evidence type="ECO:0000313" key="8">
    <source>
        <dbReference type="Proteomes" id="UP000663852"/>
    </source>
</evidence>
<keyword evidence="4 5" id="KW-1015">Disulfide bond</keyword>
<feature type="disulfide bond" evidence="5">
    <location>
        <begin position="932"/>
        <end position="959"/>
    </location>
</feature>
<feature type="disulfide bond" evidence="5">
    <location>
        <begin position="1264"/>
        <end position="1291"/>
    </location>
</feature>
<feature type="disulfide bond" evidence="5">
    <location>
        <begin position="2475"/>
        <end position="2502"/>
    </location>
</feature>
<feature type="domain" description="Sushi" evidence="6">
    <location>
        <begin position="61"/>
        <end position="128"/>
    </location>
</feature>
<dbReference type="CDD" id="cd00033">
    <property type="entry name" value="CCP"/>
    <property type="match status" value="1"/>
</dbReference>
<feature type="domain" description="Sushi" evidence="6">
    <location>
        <begin position="1461"/>
        <end position="1535"/>
    </location>
</feature>
<evidence type="ECO:0000259" key="6">
    <source>
        <dbReference type="PROSITE" id="PS50923"/>
    </source>
</evidence>
<feature type="domain" description="Sushi" evidence="6">
    <location>
        <begin position="729"/>
        <end position="795"/>
    </location>
</feature>
<feature type="domain" description="Sushi" evidence="6">
    <location>
        <begin position="1061"/>
        <end position="1127"/>
    </location>
</feature>
<feature type="domain" description="Sushi" evidence="6">
    <location>
        <begin position="2038"/>
        <end position="2104"/>
    </location>
</feature>
<feature type="disulfide bond" evidence="5">
    <location>
        <begin position="2238"/>
        <end position="2265"/>
    </location>
</feature>
<feature type="domain" description="Sushi" evidence="6">
    <location>
        <begin position="1627"/>
        <end position="1701"/>
    </location>
</feature>
<evidence type="ECO:0000313" key="7">
    <source>
        <dbReference type="EMBL" id="CAF0909357.1"/>
    </source>
</evidence>
<feature type="disulfide bond" evidence="5">
    <location>
        <begin position="1755"/>
        <end position="1782"/>
    </location>
</feature>
<dbReference type="PANTHER" id="PTHR45785">
    <property type="entry name" value="COMPLEMENT FACTOR H-RELATED"/>
    <property type="match status" value="1"/>
</dbReference>
<feature type="disulfide bond" evidence="5">
    <location>
        <begin position="676"/>
        <end position="703"/>
    </location>
</feature>
<evidence type="ECO:0000256" key="3">
    <source>
        <dbReference type="ARBA" id="ARBA00022729"/>
    </source>
</evidence>
<feature type="disulfide bond" evidence="5">
    <location>
        <begin position="2075"/>
        <end position="2102"/>
    </location>
</feature>
<feature type="domain" description="Sushi" evidence="6">
    <location>
        <begin position="1129"/>
        <end position="1203"/>
    </location>
</feature>
<feature type="disulfide bond" evidence="5">
    <location>
        <begin position="1340"/>
        <end position="1367"/>
    </location>
</feature>
<feature type="disulfide bond" evidence="5">
    <location>
        <begin position="1098"/>
        <end position="1125"/>
    </location>
</feature>
<accession>A0A814A962</accession>
<feature type="domain" description="Sushi" evidence="6">
    <location>
        <begin position="1718"/>
        <end position="1784"/>
    </location>
</feature>